<evidence type="ECO:0008006" key="3">
    <source>
        <dbReference type="Google" id="ProtNLM"/>
    </source>
</evidence>
<dbReference type="Gene3D" id="3.60.40.10">
    <property type="entry name" value="PPM-type phosphatase domain"/>
    <property type="match status" value="1"/>
</dbReference>
<feature type="non-terminal residue" evidence="1">
    <location>
        <position position="1"/>
    </location>
</feature>
<organism evidence="1 2">
    <name type="scientific">Prorocentrum cordatum</name>
    <dbReference type="NCBI Taxonomy" id="2364126"/>
    <lineage>
        <taxon>Eukaryota</taxon>
        <taxon>Sar</taxon>
        <taxon>Alveolata</taxon>
        <taxon>Dinophyceae</taxon>
        <taxon>Prorocentrales</taxon>
        <taxon>Prorocentraceae</taxon>
        <taxon>Prorocentrum</taxon>
    </lineage>
</organism>
<proteinExistence type="predicted"/>
<evidence type="ECO:0000313" key="2">
    <source>
        <dbReference type="Proteomes" id="UP001189429"/>
    </source>
</evidence>
<gene>
    <name evidence="1" type="ORF">PCOR1329_LOCUS61371</name>
</gene>
<keyword evidence="2" id="KW-1185">Reference proteome</keyword>
<reference evidence="1" key="1">
    <citation type="submission" date="2023-10" db="EMBL/GenBank/DDBJ databases">
        <authorList>
            <person name="Chen Y."/>
            <person name="Shah S."/>
            <person name="Dougan E. K."/>
            <person name="Thang M."/>
            <person name="Chan C."/>
        </authorList>
    </citation>
    <scope>NUCLEOTIDE SEQUENCE [LARGE SCALE GENOMIC DNA]</scope>
</reference>
<evidence type="ECO:0000313" key="1">
    <source>
        <dbReference type="EMBL" id="CAK0877261.1"/>
    </source>
</evidence>
<protein>
    <recommendedName>
        <fullName evidence="3">Protein-serine/threonine phosphatase</fullName>
    </recommendedName>
</protein>
<accession>A0ABN9VXC6</accession>
<comment type="caution">
    <text evidence="1">The sequence shown here is derived from an EMBL/GenBank/DDBJ whole genome shotgun (WGS) entry which is preliminary data.</text>
</comment>
<name>A0ABN9VXC6_9DINO</name>
<dbReference type="Proteomes" id="UP001189429">
    <property type="component" value="Unassembled WGS sequence"/>
</dbReference>
<sequence length="156" mass="15728">DAAVAVTRALGCADLKSPLPLLATGVATSVVELRPGEHGALVLLSDGAASLAEAEVAAVIQRHQGRPRAAALQLTQDAAAARGEGAEPSGDAVAAVCAFMNFRGGSPAPPDPKRAKTAHGAAQDIVKFMEGVLAEAREDVEETSAHGKKFAERGGA</sequence>
<dbReference type="InterPro" id="IPR036457">
    <property type="entry name" value="PPM-type-like_dom_sf"/>
</dbReference>
<dbReference type="EMBL" id="CAUYUJ010017721">
    <property type="protein sequence ID" value="CAK0877261.1"/>
    <property type="molecule type" value="Genomic_DNA"/>
</dbReference>